<protein>
    <submittedName>
        <fullName evidence="5">Trypsin-like peptidase domain-containing protein</fullName>
    </submittedName>
</protein>
<dbReference type="RefSeq" id="WP_369185332.1">
    <property type="nucleotide sequence ID" value="NZ_CP163445.1"/>
</dbReference>
<feature type="repeat" description="WD" evidence="3">
    <location>
        <begin position="1137"/>
        <end position="1179"/>
    </location>
</feature>
<dbReference type="SUPFAM" id="SSF50978">
    <property type="entry name" value="WD40 repeat-like"/>
    <property type="match status" value="3"/>
</dbReference>
<feature type="repeat" description="WD" evidence="3">
    <location>
        <begin position="1011"/>
        <end position="1052"/>
    </location>
</feature>
<feature type="repeat" description="WD" evidence="3">
    <location>
        <begin position="1305"/>
        <end position="1346"/>
    </location>
</feature>
<dbReference type="InterPro" id="IPR015943">
    <property type="entry name" value="WD40/YVTN_repeat-like_dom_sf"/>
</dbReference>
<dbReference type="Pfam" id="PF25173">
    <property type="entry name" value="Beta-prop_WDR3_1st"/>
    <property type="match status" value="1"/>
</dbReference>
<organism evidence="5">
    <name type="scientific">Streptomyces sp. Y1</name>
    <dbReference type="NCBI Taxonomy" id="3238634"/>
    <lineage>
        <taxon>Bacteria</taxon>
        <taxon>Bacillati</taxon>
        <taxon>Actinomycetota</taxon>
        <taxon>Actinomycetes</taxon>
        <taxon>Kitasatosporales</taxon>
        <taxon>Streptomycetaceae</taxon>
        <taxon>Streptomyces</taxon>
    </lineage>
</organism>
<dbReference type="InterPro" id="IPR019775">
    <property type="entry name" value="WD40_repeat_CS"/>
</dbReference>
<feature type="repeat" description="WD" evidence="3">
    <location>
        <begin position="1221"/>
        <end position="1262"/>
    </location>
</feature>
<dbReference type="InterPro" id="IPR020472">
    <property type="entry name" value="WD40_PAC1"/>
</dbReference>
<dbReference type="SUPFAM" id="SSF50494">
    <property type="entry name" value="Trypsin-like serine proteases"/>
    <property type="match status" value="1"/>
</dbReference>
<dbReference type="InterPro" id="IPR050505">
    <property type="entry name" value="WDR55/POC1"/>
</dbReference>
<dbReference type="SUPFAM" id="SSF52540">
    <property type="entry name" value="P-loop containing nucleoside triphosphate hydrolases"/>
    <property type="match status" value="1"/>
</dbReference>
<dbReference type="SMART" id="SM00320">
    <property type="entry name" value="WD40"/>
    <property type="match status" value="15"/>
</dbReference>
<feature type="repeat" description="WD" evidence="3">
    <location>
        <begin position="1053"/>
        <end position="1094"/>
    </location>
</feature>
<gene>
    <name evidence="5" type="ORF">AB2U05_33925</name>
</gene>
<evidence type="ECO:0000256" key="3">
    <source>
        <dbReference type="PROSITE-ProRule" id="PRU00221"/>
    </source>
</evidence>
<dbReference type="Gene3D" id="2.40.10.120">
    <property type="match status" value="1"/>
</dbReference>
<evidence type="ECO:0000256" key="1">
    <source>
        <dbReference type="ARBA" id="ARBA00022574"/>
    </source>
</evidence>
<feature type="repeat" description="WD" evidence="3">
    <location>
        <begin position="1263"/>
        <end position="1304"/>
    </location>
</feature>
<feature type="repeat" description="WD" evidence="3">
    <location>
        <begin position="1095"/>
        <end position="1136"/>
    </location>
</feature>
<dbReference type="PROSITE" id="PS50294">
    <property type="entry name" value="WD_REPEATS_REGION"/>
    <property type="match status" value="11"/>
</dbReference>
<evidence type="ECO:0000259" key="4">
    <source>
        <dbReference type="Pfam" id="PF20703"/>
    </source>
</evidence>
<dbReference type="CDD" id="cd00200">
    <property type="entry name" value="WD40"/>
    <property type="match status" value="2"/>
</dbReference>
<feature type="repeat" description="WD" evidence="3">
    <location>
        <begin position="1347"/>
        <end position="1379"/>
    </location>
</feature>
<dbReference type="InterPro" id="IPR036322">
    <property type="entry name" value="WD40_repeat_dom_sf"/>
</dbReference>
<dbReference type="Pfam" id="PF00400">
    <property type="entry name" value="WD40"/>
    <property type="match status" value="8"/>
</dbReference>
<accession>A0AB39TVX7</accession>
<feature type="repeat" description="WD" evidence="3">
    <location>
        <begin position="927"/>
        <end position="968"/>
    </location>
</feature>
<feature type="repeat" description="WD" evidence="3">
    <location>
        <begin position="969"/>
        <end position="1010"/>
    </location>
</feature>
<dbReference type="EMBL" id="CP163445">
    <property type="protein sequence ID" value="XDQ83153.1"/>
    <property type="molecule type" value="Genomic_DNA"/>
</dbReference>
<dbReference type="PANTHER" id="PTHR44019">
    <property type="entry name" value="WD REPEAT-CONTAINING PROTEIN 55"/>
    <property type="match status" value="1"/>
</dbReference>
<name>A0AB39TVX7_9ACTN</name>
<dbReference type="Pfam" id="PF20703">
    <property type="entry name" value="nSTAND1"/>
    <property type="match status" value="1"/>
</dbReference>
<dbReference type="InterPro" id="IPR009003">
    <property type="entry name" value="Peptidase_S1_PA"/>
</dbReference>
<feature type="domain" description="Novel STAND NTPase 1" evidence="4">
    <location>
        <begin position="220"/>
        <end position="626"/>
    </location>
</feature>
<feature type="repeat" description="WD" evidence="3">
    <location>
        <begin position="758"/>
        <end position="799"/>
    </location>
</feature>
<dbReference type="InterPro" id="IPR049052">
    <property type="entry name" value="nSTAND1"/>
</dbReference>
<keyword evidence="2" id="KW-0677">Repeat</keyword>
<dbReference type="Pfam" id="PF13365">
    <property type="entry name" value="Trypsin_2"/>
    <property type="match status" value="1"/>
</dbReference>
<evidence type="ECO:0000256" key="2">
    <source>
        <dbReference type="ARBA" id="ARBA00022737"/>
    </source>
</evidence>
<sequence>MSRPPAWERGTARVLHDGRPVGAAFLIPGRLMLTCSHVVAAVAGIPDDQPLPADFPVTVDFPLLPGCPTASATVHVSVPVAADNSGDVAVLRLSDTPPENAVPLRILESDQLAGHRWRAFGFPRYAGPGGSKDAGIWTTGTIEGREGTGWWQLTCDEHAGFPLAGGFSGAPVWDEEFQGVVGVVVAVEGDQRRRTGYALTVESLAREWPELRVRLLADSPFRELLAFTEQDEAVFHGRGHETRRLLELLGEQQVPVLPVLGASGVGKSSLVSAGLLARLDDRAHIIARVPHGLRLTAEELLAWALASVGDTDPNTAQWHDRWTALARQLASGEHGLRTALEQTLAGRGRHAKLLLVVDQFETLLADAPETARKLDAMLAVLTARRTDGSRPAQAVVVARIDFLSQIEQLPVLRAAWEATHVVVPPMTRDQLHAAITRPLEAHGGVRYADGLVEQLLRDTPLGAAALPMLEYTLSQLWEQQTRGILTAASYQELGGVQGALVGNAESTLWEWADESERAALERIFIQLVRPAEQLDAGDRGPDTRRVADRTQFSDEDWSLIHRLASTRLVVVTRRPNGPDTVELAHQMLVESWPRLQRWVEANRAFRTWQERLRRALRAWQEQGRPDELLLGRREVEEAKRWIDERPDEVPAEELEFVSTSARAQARLARRRRIVRGGFALLAVLVLIASGLALVNARAGSEQRDLAASRQLTARSASLTAADPAMAARLALAAQRIHPTADTRARLLSAAGSPLISTLIGHTGPVRSVVFSPDGKGLVTGSEDETARLWDVAARREVSTLPGRNLDTVVFSPDGGTLATFDYPDQRGRLWNARTLGPVGDLAGAAQPLGFSPDGRILATGGLGDALGSVQLWDVETHHQLAALTGVHGSWPMSAAFSPDGTTLAVGGGADQEVRLWDVRTHDQLAVLTGHTGEVTSVAFSPDGSTLVSTGGDATVRLWDVRSRQALATLTGHRGAVQAAAFSPDGQILATAGRDWTVRLWDVPTRRALVTLNGHTRDVNAVAFSPDGSTLASAGEDSTVRLWDMRASRPLAMFAGQGGTMRPVAFSPDGRTLATGGHDQAARLWDVQTHRQSAVLTGRGGTLLTLAFSPDGKTLATASDDGTASLWDTATHRELATLTGHTGLVGALAFSPDGRTLATASYVDQTVRLWDVVSHSPLATLTGTSSPVVFSPDGNTLATGGGTIASTAKLWDVRTHDQLAVLSGHKGLVGSVAFSPDGALLATGSWDGTVRLWDVRTHDHVAVLTGHTGYTQSVAFSPDGSTLASGGRDATVRLWDVRTRSQVAVLTGHADIVWSVSFSPDGNTLASSSQDATVRLWDVRTRSQVALLTGHTGNVWSALFSPDGKRLATNGEDTTVRLWDTGMYTDLDALIGRACAIAGRSITREEWHQYVPAGVSYHQTCP</sequence>
<dbReference type="PROSITE" id="PS50082">
    <property type="entry name" value="WD_REPEATS_2"/>
    <property type="match status" value="12"/>
</dbReference>
<reference evidence="5" key="1">
    <citation type="submission" date="2024-07" db="EMBL/GenBank/DDBJ databases">
        <authorList>
            <person name="Yu S.T."/>
        </authorList>
    </citation>
    <scope>NUCLEOTIDE SEQUENCE</scope>
    <source>
        <strain evidence="5">Y1</strain>
    </source>
</reference>
<dbReference type="PROSITE" id="PS00678">
    <property type="entry name" value="WD_REPEATS_1"/>
    <property type="match status" value="10"/>
</dbReference>
<dbReference type="PRINTS" id="PR00320">
    <property type="entry name" value="GPROTEINBRPT"/>
</dbReference>
<dbReference type="PANTHER" id="PTHR44019:SF8">
    <property type="entry name" value="POC1 CENTRIOLAR PROTEIN HOMOLOG"/>
    <property type="match status" value="1"/>
</dbReference>
<keyword evidence="1 3" id="KW-0853">WD repeat</keyword>
<proteinExistence type="predicted"/>
<feature type="repeat" description="WD" evidence="3">
    <location>
        <begin position="884"/>
        <end position="926"/>
    </location>
</feature>
<evidence type="ECO:0000313" key="5">
    <source>
        <dbReference type="EMBL" id="XDQ83153.1"/>
    </source>
</evidence>
<dbReference type="InterPro" id="IPR027417">
    <property type="entry name" value="P-loop_NTPase"/>
</dbReference>
<dbReference type="Gene3D" id="2.130.10.10">
    <property type="entry name" value="YVTN repeat-like/Quinoprotein amine dehydrogenase"/>
    <property type="match status" value="6"/>
</dbReference>
<dbReference type="InterPro" id="IPR001680">
    <property type="entry name" value="WD40_rpt"/>
</dbReference>